<dbReference type="EMBL" id="CP002546">
    <property type="protein sequence ID" value="ADY59937.1"/>
    <property type="molecule type" value="Genomic_DNA"/>
</dbReference>
<dbReference type="STRING" id="756272.Plabr_2335"/>
<dbReference type="eggNOG" id="COG2755">
    <property type="taxonomic scope" value="Bacteria"/>
</dbReference>
<dbReference type="OrthoDB" id="265515at2"/>
<evidence type="ECO:0000256" key="1">
    <source>
        <dbReference type="SAM" id="Phobius"/>
    </source>
</evidence>
<evidence type="ECO:0000259" key="2">
    <source>
        <dbReference type="Pfam" id="PF13472"/>
    </source>
</evidence>
<name>F0SM12_RUBBR</name>
<reference evidence="4" key="1">
    <citation type="submission" date="2011-02" db="EMBL/GenBank/DDBJ databases">
        <title>The complete genome of Planctomyces brasiliensis DSM 5305.</title>
        <authorList>
            <person name="Lucas S."/>
            <person name="Copeland A."/>
            <person name="Lapidus A."/>
            <person name="Bruce D."/>
            <person name="Goodwin L."/>
            <person name="Pitluck S."/>
            <person name="Kyrpides N."/>
            <person name="Mavromatis K."/>
            <person name="Pagani I."/>
            <person name="Ivanova N."/>
            <person name="Ovchinnikova G."/>
            <person name="Lu M."/>
            <person name="Detter J.C."/>
            <person name="Han C."/>
            <person name="Land M."/>
            <person name="Hauser L."/>
            <person name="Markowitz V."/>
            <person name="Cheng J.-F."/>
            <person name="Hugenholtz P."/>
            <person name="Woyke T."/>
            <person name="Wu D."/>
            <person name="Tindall B."/>
            <person name="Pomrenke H.G."/>
            <person name="Brambilla E."/>
            <person name="Klenk H.-P."/>
            <person name="Eisen J.A."/>
        </authorList>
    </citation>
    <scope>NUCLEOTIDE SEQUENCE [LARGE SCALE GENOMIC DNA]</scope>
    <source>
        <strain evidence="4">ATCC 49424 / DSM 5305 / JCM 21570 / NBRC 103401 / IFAM 1448</strain>
    </source>
</reference>
<keyword evidence="1" id="KW-0812">Transmembrane</keyword>
<proteinExistence type="predicted"/>
<dbReference type="KEGG" id="pbs:Plabr_2335"/>
<dbReference type="RefSeq" id="WP_013628661.1">
    <property type="nucleotide sequence ID" value="NC_015174.1"/>
</dbReference>
<evidence type="ECO:0000313" key="4">
    <source>
        <dbReference type="Proteomes" id="UP000006860"/>
    </source>
</evidence>
<dbReference type="Gene3D" id="3.40.50.1110">
    <property type="entry name" value="SGNH hydrolase"/>
    <property type="match status" value="1"/>
</dbReference>
<dbReference type="Proteomes" id="UP000006860">
    <property type="component" value="Chromosome"/>
</dbReference>
<dbReference type="Pfam" id="PF13472">
    <property type="entry name" value="Lipase_GDSL_2"/>
    <property type="match status" value="1"/>
</dbReference>
<dbReference type="CDD" id="cd00229">
    <property type="entry name" value="SGNH_hydrolase"/>
    <property type="match status" value="1"/>
</dbReference>
<organism evidence="3 4">
    <name type="scientific">Rubinisphaera brasiliensis (strain ATCC 49424 / DSM 5305 / JCM 21570 / IAM 15109 / NBRC 103401 / IFAM 1448)</name>
    <name type="common">Planctomyces brasiliensis</name>
    <dbReference type="NCBI Taxonomy" id="756272"/>
    <lineage>
        <taxon>Bacteria</taxon>
        <taxon>Pseudomonadati</taxon>
        <taxon>Planctomycetota</taxon>
        <taxon>Planctomycetia</taxon>
        <taxon>Planctomycetales</taxon>
        <taxon>Planctomycetaceae</taxon>
        <taxon>Rubinisphaera</taxon>
    </lineage>
</organism>
<evidence type="ECO:0000313" key="3">
    <source>
        <dbReference type="EMBL" id="ADY59937.1"/>
    </source>
</evidence>
<keyword evidence="1" id="KW-0472">Membrane</keyword>
<dbReference type="HOGENOM" id="CLU_890448_0_0_0"/>
<keyword evidence="1" id="KW-1133">Transmembrane helix</keyword>
<dbReference type="InterPro" id="IPR036514">
    <property type="entry name" value="SGNH_hydro_sf"/>
</dbReference>
<keyword evidence="4" id="KW-1185">Reference proteome</keyword>
<accession>F0SM12</accession>
<dbReference type="SUPFAM" id="SSF52266">
    <property type="entry name" value="SGNH hydrolase"/>
    <property type="match status" value="1"/>
</dbReference>
<dbReference type="InterPro" id="IPR013830">
    <property type="entry name" value="SGNH_hydro"/>
</dbReference>
<dbReference type="GO" id="GO:0016788">
    <property type="term" value="F:hydrolase activity, acting on ester bonds"/>
    <property type="evidence" value="ECO:0007669"/>
    <property type="project" value="UniProtKB-ARBA"/>
</dbReference>
<feature type="domain" description="SGNH hydrolase-type esterase" evidence="2">
    <location>
        <begin position="80"/>
        <end position="294"/>
    </location>
</feature>
<sequence length="327" mass="36261">MNSTDANTAAEDSSAAPRKSSLPKRLVVLFTIGLLLFGGVGFYVYFWLTHPIGAGPASPVVVAEKFEEVWSERPVVLLGFGDSITAGFGASPGKSFFKRLLNNPDDEFADVQGITLKKVLPNIEGNNIALSGSTSIEMVDILLPKLETYPEETFGIIVASIGGNDVIHMYGRTPPREGAMYGATMEQAQPWIENYDQRLTSILDKIASHFPGGYHIFLMNIYDPTDGIGDVFNAGLPAWSDALQVHGAYNEVIEQTCEERADTTLVDIHEEFMGHGIHSTQFWRPFYHSEDPGYWYFDNLEDPNDRGYDSIRRLMLNRMADVLPGKL</sequence>
<feature type="transmembrane region" description="Helical" evidence="1">
    <location>
        <begin position="26"/>
        <end position="48"/>
    </location>
</feature>
<dbReference type="AlphaFoldDB" id="F0SM12"/>
<gene>
    <name evidence="3" type="ordered locus">Plabr_2335</name>
</gene>
<protein>
    <submittedName>
        <fullName evidence="3">Lipolytic protein G-D-S-L family</fullName>
    </submittedName>
</protein>